<keyword evidence="3" id="KW-0472">Membrane</keyword>
<dbReference type="AlphaFoldDB" id="A0A1D1UTF3"/>
<gene>
    <name evidence="6" type="primary">RvY_02933-1</name>
    <name evidence="6" type="synonym">RvY_02933.1</name>
    <name evidence="6" type="ORF">RvY_02933</name>
</gene>
<dbReference type="SMART" id="SM00241">
    <property type="entry name" value="ZP"/>
    <property type="match status" value="1"/>
</dbReference>
<dbReference type="Gene3D" id="2.60.40.4100">
    <property type="entry name" value="Zona pellucida, ZP-C domain"/>
    <property type="match status" value="1"/>
</dbReference>
<protein>
    <recommendedName>
        <fullName evidence="5">ZP domain-containing protein</fullName>
    </recommendedName>
</protein>
<keyword evidence="3" id="KW-0812">Transmembrane</keyword>
<feature type="compositionally biased region" description="Low complexity" evidence="2">
    <location>
        <begin position="248"/>
        <end position="270"/>
    </location>
</feature>
<sequence length="849" mass="92919">MANFKSAVLSIAICLLLRVEARTEVEMRDTNHTTPVIEGRQFGGPVGTPFISYGLGSGNGIPIQQSGNHLNPWTAVTFPPTLDQPRPMAPQAETPVPVRQDSIVPTKNHYKLAVSCGNDFMTVKMDFERPFYGIVYSKGFFNKPQCIYVRGDKSSASFNFTINYNTCGSYNRKAQAPLFPSYITTSSTTTMPSTTASTLRWTDSTTPFSIVRQLVPSPIPLQPSSAQGSYDPNLYYGPQAATSPPVEPQQQPQSSSFNQQPVAQQQQQLQPTSAFQAPQPHQLFSPVQQQQQFQPVQQQFQPLQQQLQPLYNIPHYQLPTGLLNYAAPLQQNAYGLNGLGLAFPVQQTHMYPLNPYGSAGSLGGFLPTSYGGPMARPMARSMDDDEAAPTIDMQWVENTIIIQQDENVQDALDDAKSLQCEWKERYNQKIVTEGYKVELADVVRASFPGDNVGAYMQIKTGLSPLSPDTKDVVKIGSPLTLVVGLTNSTGNFDLLVHSCTATGSGASPSIQLVDEKGCVTRDKYFGPFMPFRSVSSPFGKNRVVYAFFQAFKFPDSTEVNLECSVTICRNSCPAQCAGRYNKGGEDLLNNPSVKVTASPLQTFQKRPLTRPFNVNSTLSQGRIIEALERRLSSVNGPQEISVDKAPSNPRFLMLRELDDASAVSNLTSSTVKPPSLLKMKREAELESSKVDLRRRMTVINTSDVEDLNSDLLLGSAPSDVDALPERSLLPLPPSLPSNTTNGTVIGKSEPEPLQQAAAVEKVTEAPAFYAVQDGYQHVCLPLLVVIGVGVGVALLVLLSLICGLSMCCRYRALVKKQKRSFNLYSTTSLYSEPKSIGASPTRARNFTEL</sequence>
<keyword evidence="4" id="KW-0732">Signal</keyword>
<evidence type="ECO:0000256" key="4">
    <source>
        <dbReference type="SAM" id="SignalP"/>
    </source>
</evidence>
<feature type="chain" id="PRO_5008897587" description="ZP domain-containing protein" evidence="4">
    <location>
        <begin position="22"/>
        <end position="849"/>
    </location>
</feature>
<keyword evidence="3" id="KW-1133">Transmembrane helix</keyword>
<reference evidence="6 7" key="1">
    <citation type="journal article" date="2016" name="Nat. Commun.">
        <title>Extremotolerant tardigrade genome and improved radiotolerance of human cultured cells by tardigrade-unique protein.</title>
        <authorList>
            <person name="Hashimoto T."/>
            <person name="Horikawa D.D."/>
            <person name="Saito Y."/>
            <person name="Kuwahara H."/>
            <person name="Kozuka-Hata H."/>
            <person name="Shin-I T."/>
            <person name="Minakuchi Y."/>
            <person name="Ohishi K."/>
            <person name="Motoyama A."/>
            <person name="Aizu T."/>
            <person name="Enomoto A."/>
            <person name="Kondo K."/>
            <person name="Tanaka S."/>
            <person name="Hara Y."/>
            <person name="Koshikawa S."/>
            <person name="Sagara H."/>
            <person name="Miura T."/>
            <person name="Yokobori S."/>
            <person name="Miyagawa K."/>
            <person name="Suzuki Y."/>
            <person name="Kubo T."/>
            <person name="Oyama M."/>
            <person name="Kohara Y."/>
            <person name="Fujiyama A."/>
            <person name="Arakawa K."/>
            <person name="Katayama T."/>
            <person name="Toyoda A."/>
            <person name="Kunieda T."/>
        </authorList>
    </citation>
    <scope>NUCLEOTIDE SEQUENCE [LARGE SCALE GENOMIC DNA]</scope>
    <source>
        <strain evidence="6 7">YOKOZUNA-1</strain>
    </source>
</reference>
<dbReference type="Pfam" id="PF00100">
    <property type="entry name" value="Zona_pellucida"/>
    <property type="match status" value="1"/>
</dbReference>
<dbReference type="InterPro" id="IPR001507">
    <property type="entry name" value="ZP_dom"/>
</dbReference>
<accession>A0A1D1UTF3</accession>
<keyword evidence="1" id="KW-1015">Disulfide bond</keyword>
<feature type="transmembrane region" description="Helical" evidence="3">
    <location>
        <begin position="782"/>
        <end position="808"/>
    </location>
</feature>
<feature type="domain" description="ZP" evidence="5">
    <location>
        <begin position="115"/>
        <end position="583"/>
    </location>
</feature>
<evidence type="ECO:0000313" key="7">
    <source>
        <dbReference type="Proteomes" id="UP000186922"/>
    </source>
</evidence>
<dbReference type="Pfam" id="PF25057">
    <property type="entry name" value="CUT_N"/>
    <property type="match status" value="1"/>
</dbReference>
<dbReference type="InterPro" id="IPR056953">
    <property type="entry name" value="CUT_N"/>
</dbReference>
<dbReference type="PANTHER" id="PTHR46560">
    <property type="entry name" value="CYPHER, ISOFORM B"/>
    <property type="match status" value="1"/>
</dbReference>
<organism evidence="6 7">
    <name type="scientific">Ramazzottius varieornatus</name>
    <name type="common">Water bear</name>
    <name type="synonym">Tardigrade</name>
    <dbReference type="NCBI Taxonomy" id="947166"/>
    <lineage>
        <taxon>Eukaryota</taxon>
        <taxon>Metazoa</taxon>
        <taxon>Ecdysozoa</taxon>
        <taxon>Tardigrada</taxon>
        <taxon>Eutardigrada</taxon>
        <taxon>Parachela</taxon>
        <taxon>Hypsibioidea</taxon>
        <taxon>Ramazzottiidae</taxon>
        <taxon>Ramazzottius</taxon>
    </lineage>
</organism>
<dbReference type="PROSITE" id="PS51034">
    <property type="entry name" value="ZP_2"/>
    <property type="match status" value="1"/>
</dbReference>
<feature type="signal peptide" evidence="4">
    <location>
        <begin position="1"/>
        <end position="21"/>
    </location>
</feature>
<evidence type="ECO:0000256" key="2">
    <source>
        <dbReference type="SAM" id="MobiDB-lite"/>
    </source>
</evidence>
<dbReference type="InterPro" id="IPR042235">
    <property type="entry name" value="ZP-C_dom"/>
</dbReference>
<dbReference type="EMBL" id="BDGG01000001">
    <property type="protein sequence ID" value="GAU90527.1"/>
    <property type="molecule type" value="Genomic_DNA"/>
</dbReference>
<keyword evidence="7" id="KW-1185">Reference proteome</keyword>
<dbReference type="OrthoDB" id="10068552at2759"/>
<evidence type="ECO:0000313" key="6">
    <source>
        <dbReference type="EMBL" id="GAU90527.1"/>
    </source>
</evidence>
<dbReference type="PANTHER" id="PTHR46560:SF11">
    <property type="entry name" value="GH09980P"/>
    <property type="match status" value="1"/>
</dbReference>
<dbReference type="InterPro" id="IPR055355">
    <property type="entry name" value="ZP-C"/>
</dbReference>
<feature type="region of interest" description="Disordered" evidence="2">
    <location>
        <begin position="221"/>
        <end position="277"/>
    </location>
</feature>
<evidence type="ECO:0000259" key="5">
    <source>
        <dbReference type="PROSITE" id="PS51034"/>
    </source>
</evidence>
<proteinExistence type="predicted"/>
<dbReference type="STRING" id="947166.A0A1D1UTF3"/>
<dbReference type="Proteomes" id="UP000186922">
    <property type="component" value="Unassembled WGS sequence"/>
</dbReference>
<evidence type="ECO:0000256" key="1">
    <source>
        <dbReference type="ARBA" id="ARBA00023157"/>
    </source>
</evidence>
<comment type="caution">
    <text evidence="6">The sequence shown here is derived from an EMBL/GenBank/DDBJ whole genome shotgun (WGS) entry which is preliminary data.</text>
</comment>
<evidence type="ECO:0000256" key="3">
    <source>
        <dbReference type="SAM" id="Phobius"/>
    </source>
</evidence>
<name>A0A1D1UTF3_RAMVA</name>